<name>A0ABR2PF32_9ROSI</name>
<dbReference type="Proteomes" id="UP001396334">
    <property type="component" value="Unassembled WGS sequence"/>
</dbReference>
<protein>
    <submittedName>
        <fullName evidence="1">Uncharacterized protein</fullName>
    </submittedName>
</protein>
<reference evidence="1 2" key="1">
    <citation type="journal article" date="2024" name="G3 (Bethesda)">
        <title>Genome assembly of Hibiscus sabdariffa L. provides insights into metabolisms of medicinal natural products.</title>
        <authorList>
            <person name="Kim T."/>
        </authorList>
    </citation>
    <scope>NUCLEOTIDE SEQUENCE [LARGE SCALE GENOMIC DNA]</scope>
    <source>
        <strain evidence="1">TK-2024</strain>
        <tissue evidence="1">Old leaves</tissue>
    </source>
</reference>
<evidence type="ECO:0000313" key="1">
    <source>
        <dbReference type="EMBL" id="KAK8987066.1"/>
    </source>
</evidence>
<comment type="caution">
    <text evidence="1">The sequence shown here is derived from an EMBL/GenBank/DDBJ whole genome shotgun (WGS) entry which is preliminary data.</text>
</comment>
<organism evidence="1 2">
    <name type="scientific">Hibiscus sabdariffa</name>
    <name type="common">roselle</name>
    <dbReference type="NCBI Taxonomy" id="183260"/>
    <lineage>
        <taxon>Eukaryota</taxon>
        <taxon>Viridiplantae</taxon>
        <taxon>Streptophyta</taxon>
        <taxon>Embryophyta</taxon>
        <taxon>Tracheophyta</taxon>
        <taxon>Spermatophyta</taxon>
        <taxon>Magnoliopsida</taxon>
        <taxon>eudicotyledons</taxon>
        <taxon>Gunneridae</taxon>
        <taxon>Pentapetalae</taxon>
        <taxon>rosids</taxon>
        <taxon>malvids</taxon>
        <taxon>Malvales</taxon>
        <taxon>Malvaceae</taxon>
        <taxon>Malvoideae</taxon>
        <taxon>Hibiscus</taxon>
    </lineage>
</organism>
<sequence length="97" mass="10034">MIPVSIATDSLTLDMLRVKLLAPLSSVSTESDCSFTFTGRSPKAPSVGIKRVIPTPPSSASNSLTTLEAANIAVTTLKLWPPISDGEGYVKISDGGG</sequence>
<keyword evidence="2" id="KW-1185">Reference proteome</keyword>
<accession>A0ABR2PF32</accession>
<gene>
    <name evidence="1" type="ORF">V6N11_055381</name>
</gene>
<proteinExistence type="predicted"/>
<evidence type="ECO:0000313" key="2">
    <source>
        <dbReference type="Proteomes" id="UP001396334"/>
    </source>
</evidence>
<dbReference type="EMBL" id="JBBPBN010000061">
    <property type="protein sequence ID" value="KAK8987066.1"/>
    <property type="molecule type" value="Genomic_DNA"/>
</dbReference>